<keyword evidence="14" id="KW-1185">Reference proteome</keyword>
<dbReference type="NCBIfam" id="TIGR04056">
    <property type="entry name" value="OMP_RagA_SusC"/>
    <property type="match status" value="1"/>
</dbReference>
<accession>A0ABT3RWF1</accession>
<organism evidence="13 14">
    <name type="scientific">Mangrovivirga halotolerans</name>
    <dbReference type="NCBI Taxonomy" id="2993936"/>
    <lineage>
        <taxon>Bacteria</taxon>
        <taxon>Pseudomonadati</taxon>
        <taxon>Bacteroidota</taxon>
        <taxon>Cytophagia</taxon>
        <taxon>Cytophagales</taxon>
        <taxon>Mangrovivirgaceae</taxon>
        <taxon>Mangrovivirga</taxon>
    </lineage>
</organism>
<feature type="signal peptide" evidence="10">
    <location>
        <begin position="1"/>
        <end position="26"/>
    </location>
</feature>
<comment type="similarity">
    <text evidence="8 9">Belongs to the TonB-dependent receptor family.</text>
</comment>
<proteinExistence type="inferred from homology"/>
<evidence type="ECO:0000256" key="1">
    <source>
        <dbReference type="ARBA" id="ARBA00004571"/>
    </source>
</evidence>
<dbReference type="RefSeq" id="WP_266058259.1">
    <property type="nucleotide sequence ID" value="NZ_JAPFQN010000011.1"/>
</dbReference>
<name>A0ABT3RWF1_9BACT</name>
<evidence type="ECO:0000256" key="10">
    <source>
        <dbReference type="SAM" id="SignalP"/>
    </source>
</evidence>
<evidence type="ECO:0000256" key="5">
    <source>
        <dbReference type="ARBA" id="ARBA00023077"/>
    </source>
</evidence>
<dbReference type="InterPro" id="IPR023997">
    <property type="entry name" value="TonB-dep_OMP_SusC/RagA_CS"/>
</dbReference>
<dbReference type="Gene3D" id="2.60.40.1120">
    <property type="entry name" value="Carboxypeptidase-like, regulatory domain"/>
    <property type="match status" value="1"/>
</dbReference>
<gene>
    <name evidence="13" type="ORF">OO013_17405</name>
</gene>
<keyword evidence="10" id="KW-0732">Signal</keyword>
<evidence type="ECO:0000256" key="6">
    <source>
        <dbReference type="ARBA" id="ARBA00023136"/>
    </source>
</evidence>
<dbReference type="InterPro" id="IPR023996">
    <property type="entry name" value="TonB-dep_OMP_SusC/RagA"/>
</dbReference>
<evidence type="ECO:0000259" key="12">
    <source>
        <dbReference type="Pfam" id="PF07715"/>
    </source>
</evidence>
<feature type="domain" description="TonB-dependent receptor-like beta-barrel" evidence="11">
    <location>
        <begin position="402"/>
        <end position="783"/>
    </location>
</feature>
<dbReference type="EMBL" id="JAPFQN010000011">
    <property type="protein sequence ID" value="MCX2745663.1"/>
    <property type="molecule type" value="Genomic_DNA"/>
</dbReference>
<dbReference type="InterPro" id="IPR039426">
    <property type="entry name" value="TonB-dep_rcpt-like"/>
</dbReference>
<evidence type="ECO:0000256" key="2">
    <source>
        <dbReference type="ARBA" id="ARBA00022448"/>
    </source>
</evidence>
<dbReference type="Pfam" id="PF13715">
    <property type="entry name" value="CarbopepD_reg_2"/>
    <property type="match status" value="1"/>
</dbReference>
<evidence type="ECO:0000256" key="7">
    <source>
        <dbReference type="ARBA" id="ARBA00023237"/>
    </source>
</evidence>
<sequence>MKQLYQKLMCFAIVVIGLMSFTSIQAQSITVSGTVTDFNGQPLPAVNVIEKGTNNGAVTDVNGNYSVTVPSDAILVFSSIGFVKEEVPVNGRTTIEMTLAEDIQALSEVVVIGYGTQEKDDVTGSVGAIEEEDFNKGAMVSPQDLIVGRLPGVQVTTNGGAPGSGSTIRIRGGSSLSASNDPLIVVDGVPLGETGIAGMRNPLSTINPNDIESFTVLKDASAAAIYGSRAANGVIMITTKSGGKNAPLSLSYNGNVSIYTVPNTADVLSSDEYRELINNQVAFGNVPTDALDLLGNENTDWQDEIYDTAIGTEHNLSFSGSKFNTPFRVSVNYSNQDGILRTSNFERGTVGVNLDPSFFDDHLKLDVNFKGSQVENRFANQGAIGAAVTFDPTQPVRVSDGQWGGYFYWEQPSNPSRPITIAPTNPVALLEQTNNSATVNRITTNANITYKFHFLPELKANLNLGLDQSSTDGTEFVSADASYAIDDEFGNGTTNHYEGETKDEILEFYLNYTKDIESIDSKLELLGGYSYQSFYNENSNTVYDASESNIKDSLRIDKSEAFLISFYGRLNYTLKDRYVFTATYRRDGSSRFSEDNRWGNFLSGAFAWKIDQEDFLVDNETISQLKLRLGYGEIGQQNVLSRYPALARVTTSGPRARYQLGNQFYRTTRFEGYDANLKWEETATWNAGIDFGFLEDRITGSLDFYYKESTDLLNSIPIPQGTNFTNELLTNIGSLENRGLELAVNAVVVNTGDFRWDAGVNFTYNENEITNLTAVDNPDYLGVFVGGIGGGVGNTVQIHSTGYPRNSFFVYEQVYNNSGTPIEGLYVDQNGDGIINDLDRIRLEDPAADAYFGFSSMFNYKQLTFSFNARMNIGNHVYNNVASQYGQLANVYNSTGYLNNVSPYFYDTGFLQPQYLSSFYLEDASFFRMDNMTLSYDFGNLLSDKLGLYANFTVQNAFVITKYSGLDPEVDGGIDNNFYPRPRTFLIGIGVNL</sequence>
<dbReference type="InterPro" id="IPR000531">
    <property type="entry name" value="Beta-barrel_TonB"/>
</dbReference>
<evidence type="ECO:0000313" key="13">
    <source>
        <dbReference type="EMBL" id="MCX2745663.1"/>
    </source>
</evidence>
<dbReference type="NCBIfam" id="TIGR04057">
    <property type="entry name" value="SusC_RagA_signa"/>
    <property type="match status" value="1"/>
</dbReference>
<comment type="caution">
    <text evidence="13">The sequence shown here is derived from an EMBL/GenBank/DDBJ whole genome shotgun (WGS) entry which is preliminary data.</text>
</comment>
<evidence type="ECO:0000256" key="8">
    <source>
        <dbReference type="PROSITE-ProRule" id="PRU01360"/>
    </source>
</evidence>
<keyword evidence="5 9" id="KW-0798">TonB box</keyword>
<dbReference type="Pfam" id="PF00593">
    <property type="entry name" value="TonB_dep_Rec_b-barrel"/>
    <property type="match status" value="1"/>
</dbReference>
<evidence type="ECO:0000259" key="11">
    <source>
        <dbReference type="Pfam" id="PF00593"/>
    </source>
</evidence>
<dbReference type="SUPFAM" id="SSF56935">
    <property type="entry name" value="Porins"/>
    <property type="match status" value="1"/>
</dbReference>
<keyword evidence="6 8" id="KW-0472">Membrane</keyword>
<feature type="chain" id="PRO_5045488989" evidence="10">
    <location>
        <begin position="27"/>
        <end position="993"/>
    </location>
</feature>
<evidence type="ECO:0000256" key="3">
    <source>
        <dbReference type="ARBA" id="ARBA00022452"/>
    </source>
</evidence>
<dbReference type="PROSITE" id="PS52016">
    <property type="entry name" value="TONB_DEPENDENT_REC_3"/>
    <property type="match status" value="1"/>
</dbReference>
<keyword evidence="13" id="KW-0675">Receptor</keyword>
<evidence type="ECO:0000313" key="14">
    <source>
        <dbReference type="Proteomes" id="UP001209885"/>
    </source>
</evidence>
<dbReference type="InterPro" id="IPR012910">
    <property type="entry name" value="Plug_dom"/>
</dbReference>
<dbReference type="Proteomes" id="UP001209885">
    <property type="component" value="Unassembled WGS sequence"/>
</dbReference>
<dbReference type="InterPro" id="IPR037066">
    <property type="entry name" value="Plug_dom_sf"/>
</dbReference>
<dbReference type="InterPro" id="IPR036942">
    <property type="entry name" value="Beta-barrel_TonB_sf"/>
</dbReference>
<comment type="subcellular location">
    <subcellularLocation>
        <location evidence="1 8">Cell outer membrane</location>
        <topology evidence="1 8">Multi-pass membrane protein</topology>
    </subcellularLocation>
</comment>
<protein>
    <submittedName>
        <fullName evidence="13">TonB-dependent receptor</fullName>
    </submittedName>
</protein>
<keyword evidence="3 8" id="KW-1134">Transmembrane beta strand</keyword>
<dbReference type="SUPFAM" id="SSF49464">
    <property type="entry name" value="Carboxypeptidase regulatory domain-like"/>
    <property type="match status" value="1"/>
</dbReference>
<evidence type="ECO:0000256" key="4">
    <source>
        <dbReference type="ARBA" id="ARBA00022692"/>
    </source>
</evidence>
<feature type="domain" description="TonB-dependent receptor plug" evidence="12">
    <location>
        <begin position="119"/>
        <end position="234"/>
    </location>
</feature>
<keyword evidence="7 8" id="KW-0998">Cell outer membrane</keyword>
<dbReference type="Pfam" id="PF07715">
    <property type="entry name" value="Plug"/>
    <property type="match status" value="1"/>
</dbReference>
<dbReference type="Gene3D" id="2.40.170.20">
    <property type="entry name" value="TonB-dependent receptor, beta-barrel domain"/>
    <property type="match status" value="1"/>
</dbReference>
<reference evidence="13 14" key="1">
    <citation type="submission" date="2022-11" db="EMBL/GenBank/DDBJ databases">
        <title>The characterization of three novel Bacteroidetes species and genomic analysis of their roles in tidal elemental geochemical cycles.</title>
        <authorList>
            <person name="Ma K."/>
        </authorList>
    </citation>
    <scope>NUCLEOTIDE SEQUENCE [LARGE SCALE GENOMIC DNA]</scope>
    <source>
        <strain evidence="13 14">M17</strain>
    </source>
</reference>
<keyword evidence="2 8" id="KW-0813">Transport</keyword>
<dbReference type="InterPro" id="IPR008969">
    <property type="entry name" value="CarboxyPept-like_regulatory"/>
</dbReference>
<evidence type="ECO:0000256" key="9">
    <source>
        <dbReference type="RuleBase" id="RU003357"/>
    </source>
</evidence>
<keyword evidence="4 8" id="KW-0812">Transmembrane</keyword>
<dbReference type="Gene3D" id="2.170.130.10">
    <property type="entry name" value="TonB-dependent receptor, plug domain"/>
    <property type="match status" value="1"/>
</dbReference>